<feature type="region of interest" description="Disordered" evidence="6">
    <location>
        <begin position="178"/>
        <end position="202"/>
    </location>
</feature>
<dbReference type="Pfam" id="PF14659">
    <property type="entry name" value="Phage_int_SAM_3"/>
    <property type="match status" value="1"/>
</dbReference>
<evidence type="ECO:0000256" key="6">
    <source>
        <dbReference type="SAM" id="MobiDB-lite"/>
    </source>
</evidence>
<dbReference type="Gene3D" id="1.10.443.10">
    <property type="entry name" value="Intergrase catalytic core"/>
    <property type="match status" value="1"/>
</dbReference>
<keyword evidence="4" id="KW-0233">DNA recombination</keyword>
<dbReference type="Proteomes" id="UP001500909">
    <property type="component" value="Unassembled WGS sequence"/>
</dbReference>
<dbReference type="EMBL" id="BAAABY010000057">
    <property type="protein sequence ID" value="GAA0496515.1"/>
    <property type="molecule type" value="Genomic_DNA"/>
</dbReference>
<dbReference type="PROSITE" id="PS00356">
    <property type="entry name" value="HTH_LACI_1"/>
    <property type="match status" value="1"/>
</dbReference>
<dbReference type="Pfam" id="PF00356">
    <property type="entry name" value="LacI"/>
    <property type="match status" value="1"/>
</dbReference>
<dbReference type="PROSITE" id="PS51900">
    <property type="entry name" value="CB"/>
    <property type="match status" value="1"/>
</dbReference>
<comment type="caution">
    <text evidence="9">The sequence shown here is derived from an EMBL/GenBank/DDBJ whole genome shotgun (WGS) entry which is preliminary data.</text>
</comment>
<keyword evidence="3 5" id="KW-0238">DNA-binding</keyword>
<dbReference type="Gene3D" id="1.10.150.130">
    <property type="match status" value="1"/>
</dbReference>
<feature type="compositionally biased region" description="Basic residues" evidence="6">
    <location>
        <begin position="184"/>
        <end position="194"/>
    </location>
</feature>
<sequence length="533" mass="59449">MALPEEDKTAMGGNHVQWFSPIAFPTRRSMGFAENRGTYWRGRYKISPGRYGTVADVSGEVIRFRTKREAKRAADAEEAKVRAGTWRDPAAGQTTFGDYASRWYAAQDLAASTMQNYRRHLEEHLLPEFEECSLASIQRTDVEAWEKREKALYAASSVKTWRGTLHLVLEDAVEEGLSSANPATKRRGRGKRAGRSRDRGPEKVITDPLGILLTAERASLLSGRDDEFVACVTKGYTGMRWGELVGLETQFLRPRALRVEWQLYELDSGQFEHCPPKDDSYRTIDAPPWLVGLLSKHVARTKPTPCPCHGRTYVFRGQGISRTGETGAKVIDVARRAGVSTGTVSNVLNRPDVVADATKERVREAITALGFTRGGGAMDQAAHWRRNGFATWLFTPAASGWYPKKAPQEARPVPLLGDPWPGVPARGRGAHGRADACWLPIAKGLTPHGLRHTHKTRMEELRTPTKLMDERMGHLDGSVQARYSHITRQMREDLMAGLTAEWEAALDARLTMCPTSPVAVLNDLLRQRLMGRR</sequence>
<evidence type="ECO:0000256" key="5">
    <source>
        <dbReference type="PROSITE-ProRule" id="PRU01248"/>
    </source>
</evidence>
<dbReference type="InterPro" id="IPR050808">
    <property type="entry name" value="Phage_Integrase"/>
</dbReference>
<dbReference type="InterPro" id="IPR010982">
    <property type="entry name" value="Lambda_DNA-bd_dom_sf"/>
</dbReference>
<keyword evidence="10" id="KW-1185">Reference proteome</keyword>
<name>A0ABP3LEB8_9ACTN</name>
<dbReference type="InterPro" id="IPR004107">
    <property type="entry name" value="Integrase_SAM-like_N"/>
</dbReference>
<feature type="domain" description="HTH lacI-type" evidence="7">
    <location>
        <begin position="328"/>
        <end position="373"/>
    </location>
</feature>
<protein>
    <recommendedName>
        <fullName evidence="11">LacI family transcriptional regulator</fullName>
    </recommendedName>
</protein>
<comment type="similarity">
    <text evidence="1">Belongs to the 'phage' integrase family.</text>
</comment>
<evidence type="ECO:0000313" key="9">
    <source>
        <dbReference type="EMBL" id="GAA0496515.1"/>
    </source>
</evidence>
<gene>
    <name evidence="9" type="ORF">GCM10010361_72500</name>
</gene>
<evidence type="ECO:0000259" key="7">
    <source>
        <dbReference type="PROSITE" id="PS50932"/>
    </source>
</evidence>
<dbReference type="SMART" id="SM00354">
    <property type="entry name" value="HTH_LACI"/>
    <property type="match status" value="1"/>
</dbReference>
<dbReference type="Gene3D" id="1.10.260.40">
    <property type="entry name" value="lambda repressor-like DNA-binding domains"/>
    <property type="match status" value="1"/>
</dbReference>
<dbReference type="SUPFAM" id="SSF56349">
    <property type="entry name" value="DNA breaking-rejoining enzymes"/>
    <property type="match status" value="2"/>
</dbReference>
<evidence type="ECO:0000259" key="8">
    <source>
        <dbReference type="PROSITE" id="PS51900"/>
    </source>
</evidence>
<accession>A0ABP3LEB8</accession>
<evidence type="ECO:0000313" key="10">
    <source>
        <dbReference type="Proteomes" id="UP001500909"/>
    </source>
</evidence>
<evidence type="ECO:0000256" key="4">
    <source>
        <dbReference type="ARBA" id="ARBA00023172"/>
    </source>
</evidence>
<dbReference type="InterPro" id="IPR000843">
    <property type="entry name" value="HTH_LacI"/>
</dbReference>
<dbReference type="SUPFAM" id="SSF47413">
    <property type="entry name" value="lambda repressor-like DNA-binding domains"/>
    <property type="match status" value="1"/>
</dbReference>
<evidence type="ECO:0000256" key="1">
    <source>
        <dbReference type="ARBA" id="ARBA00008857"/>
    </source>
</evidence>
<dbReference type="PANTHER" id="PTHR30629:SF2">
    <property type="entry name" value="PROPHAGE INTEGRASE INTS-RELATED"/>
    <property type="match status" value="1"/>
</dbReference>
<dbReference type="PROSITE" id="PS50932">
    <property type="entry name" value="HTH_LACI_2"/>
    <property type="match status" value="1"/>
</dbReference>
<dbReference type="InterPro" id="IPR044068">
    <property type="entry name" value="CB"/>
</dbReference>
<dbReference type="InterPro" id="IPR011010">
    <property type="entry name" value="DNA_brk_join_enz"/>
</dbReference>
<keyword evidence="2" id="KW-0229">DNA integration</keyword>
<organism evidence="9 10">
    <name type="scientific">Streptomyces olivaceiscleroticus</name>
    <dbReference type="NCBI Taxonomy" id="68245"/>
    <lineage>
        <taxon>Bacteria</taxon>
        <taxon>Bacillati</taxon>
        <taxon>Actinomycetota</taxon>
        <taxon>Actinomycetes</taxon>
        <taxon>Kitasatosporales</taxon>
        <taxon>Streptomycetaceae</taxon>
        <taxon>Streptomyces</taxon>
    </lineage>
</organism>
<evidence type="ECO:0008006" key="11">
    <source>
        <dbReference type="Google" id="ProtNLM"/>
    </source>
</evidence>
<proteinExistence type="inferred from homology"/>
<reference evidence="10" key="1">
    <citation type="journal article" date="2019" name="Int. J. Syst. Evol. Microbiol.">
        <title>The Global Catalogue of Microorganisms (GCM) 10K type strain sequencing project: providing services to taxonomists for standard genome sequencing and annotation.</title>
        <authorList>
            <consortium name="The Broad Institute Genomics Platform"/>
            <consortium name="The Broad Institute Genome Sequencing Center for Infectious Disease"/>
            <person name="Wu L."/>
            <person name="Ma J."/>
        </authorList>
    </citation>
    <scope>NUCLEOTIDE SEQUENCE [LARGE SCALE GENOMIC DNA]</scope>
    <source>
        <strain evidence="10">JCM 4805</strain>
    </source>
</reference>
<dbReference type="InterPro" id="IPR010998">
    <property type="entry name" value="Integrase_recombinase_N"/>
</dbReference>
<feature type="domain" description="Core-binding (CB)" evidence="8">
    <location>
        <begin position="94"/>
        <end position="173"/>
    </location>
</feature>
<dbReference type="PANTHER" id="PTHR30629">
    <property type="entry name" value="PROPHAGE INTEGRASE"/>
    <property type="match status" value="1"/>
</dbReference>
<evidence type="ECO:0000256" key="2">
    <source>
        <dbReference type="ARBA" id="ARBA00022908"/>
    </source>
</evidence>
<dbReference type="CDD" id="cd01392">
    <property type="entry name" value="HTH_LacI"/>
    <property type="match status" value="1"/>
</dbReference>
<dbReference type="InterPro" id="IPR013762">
    <property type="entry name" value="Integrase-like_cat_sf"/>
</dbReference>
<evidence type="ECO:0000256" key="3">
    <source>
        <dbReference type="ARBA" id="ARBA00023125"/>
    </source>
</evidence>